<gene>
    <name evidence="3" type="ORF">KME07_02965</name>
</gene>
<protein>
    <submittedName>
        <fullName evidence="3">Ycf66 family protein</fullName>
    </submittedName>
</protein>
<dbReference type="Proteomes" id="UP000707356">
    <property type="component" value="Unassembled WGS sequence"/>
</dbReference>
<accession>A0A951U4E8</accession>
<keyword evidence="2" id="KW-1133">Transmembrane helix</keyword>
<feature type="transmembrane region" description="Helical" evidence="2">
    <location>
        <begin position="31"/>
        <end position="48"/>
    </location>
</feature>
<dbReference type="EMBL" id="JAHHHV010000012">
    <property type="protein sequence ID" value="MBW4464387.1"/>
    <property type="molecule type" value="Genomic_DNA"/>
</dbReference>
<feature type="transmembrane region" description="Helical" evidence="2">
    <location>
        <begin position="6"/>
        <end position="24"/>
    </location>
</feature>
<evidence type="ECO:0000256" key="2">
    <source>
        <dbReference type="SAM" id="Phobius"/>
    </source>
</evidence>
<keyword evidence="2" id="KW-0472">Membrane</keyword>
<comment type="caution">
    <text evidence="3">The sequence shown here is derived from an EMBL/GenBank/DDBJ whole genome shotgun (WGS) entry which is preliminary data.</text>
</comment>
<feature type="region of interest" description="Disordered" evidence="1">
    <location>
        <begin position="155"/>
        <end position="182"/>
    </location>
</feature>
<dbReference type="Pfam" id="PF07444">
    <property type="entry name" value="Ycf66_N"/>
    <property type="match status" value="1"/>
</dbReference>
<name>A0A951U4E8_9CYAN</name>
<evidence type="ECO:0000313" key="4">
    <source>
        <dbReference type="Proteomes" id="UP000707356"/>
    </source>
</evidence>
<organism evidence="3 4">
    <name type="scientific">Pegethrix bostrychoides GSE-TBD4-15B</name>
    <dbReference type="NCBI Taxonomy" id="2839662"/>
    <lineage>
        <taxon>Bacteria</taxon>
        <taxon>Bacillati</taxon>
        <taxon>Cyanobacteriota</taxon>
        <taxon>Cyanophyceae</taxon>
        <taxon>Oculatellales</taxon>
        <taxon>Oculatellaceae</taxon>
        <taxon>Pegethrix</taxon>
    </lineage>
</organism>
<sequence length="182" mass="19978">MLSYLLAILVGTGSLGLYLAAFLFPEVHRKYDLIWSGIGLFYGLVLWVCAGRITGAVLLGQMASVSLLGWLGWQTLTLRRAETPAALQTQLPETANSAQDVFQITIRQLRANLSESADRSSLTAQLDQAIARLEAAWNDLGGWFSSLRSEDAIPNLDKPTAEWSELEPESEPELDTTDAPNR</sequence>
<reference evidence="3" key="1">
    <citation type="submission" date="2021-05" db="EMBL/GenBank/DDBJ databases">
        <authorList>
            <person name="Pietrasiak N."/>
            <person name="Ward R."/>
            <person name="Stajich J.E."/>
            <person name="Kurbessoian T."/>
        </authorList>
    </citation>
    <scope>NUCLEOTIDE SEQUENCE</scope>
    <source>
        <strain evidence="3">GSE-TBD4-15B</strain>
    </source>
</reference>
<feature type="compositionally biased region" description="Acidic residues" evidence="1">
    <location>
        <begin position="164"/>
        <end position="176"/>
    </location>
</feature>
<proteinExistence type="predicted"/>
<evidence type="ECO:0000313" key="3">
    <source>
        <dbReference type="EMBL" id="MBW4464387.1"/>
    </source>
</evidence>
<reference evidence="3" key="2">
    <citation type="journal article" date="2022" name="Microbiol. Resour. Announc.">
        <title>Metagenome Sequencing to Explore Phylogenomics of Terrestrial Cyanobacteria.</title>
        <authorList>
            <person name="Ward R.D."/>
            <person name="Stajich J.E."/>
            <person name="Johansen J.R."/>
            <person name="Huntemann M."/>
            <person name="Clum A."/>
            <person name="Foster B."/>
            <person name="Foster B."/>
            <person name="Roux S."/>
            <person name="Palaniappan K."/>
            <person name="Varghese N."/>
            <person name="Mukherjee S."/>
            <person name="Reddy T.B.K."/>
            <person name="Daum C."/>
            <person name="Copeland A."/>
            <person name="Chen I.A."/>
            <person name="Ivanova N.N."/>
            <person name="Kyrpides N.C."/>
            <person name="Shapiro N."/>
            <person name="Eloe-Fadrosh E.A."/>
            <person name="Pietrasiak N."/>
        </authorList>
    </citation>
    <scope>NUCLEOTIDE SEQUENCE</scope>
    <source>
        <strain evidence="3">GSE-TBD4-15B</strain>
    </source>
</reference>
<keyword evidence="2" id="KW-0812">Transmembrane</keyword>
<dbReference type="InterPro" id="IPR010004">
    <property type="entry name" value="Uncharacterised_Ycf66"/>
</dbReference>
<dbReference type="AlphaFoldDB" id="A0A951U4E8"/>
<evidence type="ECO:0000256" key="1">
    <source>
        <dbReference type="SAM" id="MobiDB-lite"/>
    </source>
</evidence>